<evidence type="ECO:0000256" key="2">
    <source>
        <dbReference type="ARBA" id="ARBA00022475"/>
    </source>
</evidence>
<keyword evidence="2" id="KW-1003">Cell membrane</keyword>
<dbReference type="SUPFAM" id="SSF53448">
    <property type="entry name" value="Nucleotide-diphospho-sugar transferases"/>
    <property type="match status" value="1"/>
</dbReference>
<dbReference type="PANTHER" id="PTHR43646:SF2">
    <property type="entry name" value="GLYCOSYLTRANSFERASE 2-LIKE DOMAIN-CONTAINING PROTEIN"/>
    <property type="match status" value="1"/>
</dbReference>
<gene>
    <name evidence="7" type="ORF">U0C82_05175</name>
</gene>
<dbReference type="CDD" id="cd02522">
    <property type="entry name" value="GT_2_like_a"/>
    <property type="match status" value="1"/>
</dbReference>
<keyword evidence="5" id="KW-0472">Membrane</keyword>
<protein>
    <submittedName>
        <fullName evidence="7">TIGR04283 family arsenosugar biosynthesis glycosyltransferase</fullName>
    </submittedName>
</protein>
<comment type="subcellular location">
    <subcellularLocation>
        <location evidence="1">Cell membrane</location>
    </subcellularLocation>
</comment>
<evidence type="ECO:0000256" key="4">
    <source>
        <dbReference type="ARBA" id="ARBA00022679"/>
    </source>
</evidence>
<dbReference type="Pfam" id="PF00535">
    <property type="entry name" value="Glycos_transf_2"/>
    <property type="match status" value="1"/>
</dbReference>
<evidence type="ECO:0000256" key="3">
    <source>
        <dbReference type="ARBA" id="ARBA00022676"/>
    </source>
</evidence>
<sequence length="236" mass="25006">MGRRPVSSDRTLSVVIPVLNEAASIARTLRDARRACPNGVIIVVDGGSSDATVAMAEGLADIVAHSPPGRARQMNAGAGTVDAAVLLFLHADTQLPDGAERLIAEGLADGRAWGRFDVAIAGRSRLLPLVAAMMNLRSRSTGVATGDQAIFATREAFAAVEGFPQIALMEDVAMSKRLRRLSRPACVRAKAITSGRRWDANGAVRTIAAMWLLRLAFVCGVPPGRIANLYARLKAR</sequence>
<dbReference type="EMBL" id="JAXLPB010000002">
    <property type="protein sequence ID" value="MDY8108545.1"/>
    <property type="molecule type" value="Genomic_DNA"/>
</dbReference>
<dbReference type="InterPro" id="IPR001173">
    <property type="entry name" value="Glyco_trans_2-like"/>
</dbReference>
<dbReference type="InterPro" id="IPR026461">
    <property type="entry name" value="Trfase_2_rSAM/seldom_assoc"/>
</dbReference>
<evidence type="ECO:0000256" key="5">
    <source>
        <dbReference type="ARBA" id="ARBA00023136"/>
    </source>
</evidence>
<evidence type="ECO:0000313" key="8">
    <source>
        <dbReference type="Proteomes" id="UP001294412"/>
    </source>
</evidence>
<keyword evidence="3" id="KW-0328">Glycosyltransferase</keyword>
<reference evidence="7 8" key="1">
    <citation type="submission" date="2023-12" db="EMBL/GenBank/DDBJ databases">
        <title>Description of Novel Strain Fulvimarina sp. 2208YS6-2-32 isolated from Uroteuthis (Photololigo) edulis.</title>
        <authorList>
            <person name="Park J.-S."/>
        </authorList>
    </citation>
    <scope>NUCLEOTIDE SEQUENCE [LARGE SCALE GENOMIC DNA]</scope>
    <source>
        <strain evidence="7 8">2208YS6-2-32</strain>
    </source>
</reference>
<accession>A0ABU5HZR1</accession>
<dbReference type="Proteomes" id="UP001294412">
    <property type="component" value="Unassembled WGS sequence"/>
</dbReference>
<dbReference type="RefSeq" id="WP_322186020.1">
    <property type="nucleotide sequence ID" value="NZ_JAXLPB010000002.1"/>
</dbReference>
<feature type="domain" description="Glycosyltransferase 2-like" evidence="6">
    <location>
        <begin position="13"/>
        <end position="119"/>
    </location>
</feature>
<dbReference type="Gene3D" id="3.90.550.10">
    <property type="entry name" value="Spore Coat Polysaccharide Biosynthesis Protein SpsA, Chain A"/>
    <property type="match status" value="1"/>
</dbReference>
<evidence type="ECO:0000256" key="1">
    <source>
        <dbReference type="ARBA" id="ARBA00004236"/>
    </source>
</evidence>
<dbReference type="InterPro" id="IPR029044">
    <property type="entry name" value="Nucleotide-diphossugar_trans"/>
</dbReference>
<dbReference type="NCBIfam" id="TIGR04283">
    <property type="entry name" value="glyco_like_mftF"/>
    <property type="match status" value="1"/>
</dbReference>
<organism evidence="7 8">
    <name type="scientific">Fulvimarina uroteuthidis</name>
    <dbReference type="NCBI Taxonomy" id="3098149"/>
    <lineage>
        <taxon>Bacteria</taxon>
        <taxon>Pseudomonadati</taxon>
        <taxon>Pseudomonadota</taxon>
        <taxon>Alphaproteobacteria</taxon>
        <taxon>Hyphomicrobiales</taxon>
        <taxon>Aurantimonadaceae</taxon>
        <taxon>Fulvimarina</taxon>
    </lineage>
</organism>
<dbReference type="PANTHER" id="PTHR43646">
    <property type="entry name" value="GLYCOSYLTRANSFERASE"/>
    <property type="match status" value="1"/>
</dbReference>
<comment type="caution">
    <text evidence="7">The sequence shown here is derived from an EMBL/GenBank/DDBJ whole genome shotgun (WGS) entry which is preliminary data.</text>
</comment>
<evidence type="ECO:0000259" key="6">
    <source>
        <dbReference type="Pfam" id="PF00535"/>
    </source>
</evidence>
<evidence type="ECO:0000313" key="7">
    <source>
        <dbReference type="EMBL" id="MDY8108545.1"/>
    </source>
</evidence>
<proteinExistence type="predicted"/>
<keyword evidence="8" id="KW-1185">Reference proteome</keyword>
<keyword evidence="4" id="KW-0808">Transferase</keyword>
<name>A0ABU5HZR1_9HYPH</name>